<reference evidence="2 3" key="1">
    <citation type="journal article" date="2015" name="Nature">
        <title>rRNA introns, odd ribosomes, and small enigmatic genomes across a large radiation of phyla.</title>
        <authorList>
            <person name="Brown C.T."/>
            <person name="Hug L.A."/>
            <person name="Thomas B.C."/>
            <person name="Sharon I."/>
            <person name="Castelle C.J."/>
            <person name="Singh A."/>
            <person name="Wilkins M.J."/>
            <person name="Williams K.H."/>
            <person name="Banfield J.F."/>
        </authorList>
    </citation>
    <scope>NUCLEOTIDE SEQUENCE [LARGE SCALE GENOMIC DNA]</scope>
</reference>
<sequence>MDIITEIQIEGQSIKDLGIDGYLTDVTITHRLPKGKGSPAHEGNLTFVNPEQILSGYFRQLDKVTIWLGTPAQLFYQGEFKIYTIKHSGNDSSQPTMDIDLVCKSFSGVRKNRSKVWFKKKLSEFFEEQAKSEGHKFKTDLIDEVMDIAQPAHVSDYGIMSQVAEGVSRHIFLVYPERVGTQQSAIPTLNVVKEEFSEILDPSSKLPIELLYGVGDPSSSYFIRTYSVSIDVKRPSLVLGGSVSAKGETDSSNKDVMTGPEGQQIGRQDDPVKTAEEVRSGENGPKVPVRSGVGSATSPALMKELVNAAVEKANKVLLNVELVQPVPYFFQGFKVRVKGIKEFDGTYTIGEVSQKMTGTTMWTTSLDLLSKTGGPKVDKSAGKGKGQTPVESDDLEGPEGEVVGRQPAPVRKVTAK</sequence>
<comment type="caution">
    <text evidence="2">The sequence shown here is derived from an EMBL/GenBank/DDBJ whole genome shotgun (WGS) entry which is preliminary data.</text>
</comment>
<dbReference type="EMBL" id="LCQD01000012">
    <property type="protein sequence ID" value="KKW12461.1"/>
    <property type="molecule type" value="Genomic_DNA"/>
</dbReference>
<dbReference type="Proteomes" id="UP000034588">
    <property type="component" value="Unassembled WGS sequence"/>
</dbReference>
<feature type="region of interest" description="Disordered" evidence="1">
    <location>
        <begin position="373"/>
        <end position="416"/>
    </location>
</feature>
<protein>
    <submittedName>
        <fullName evidence="2">Uncharacterized protein</fullName>
    </submittedName>
</protein>
<feature type="compositionally biased region" description="Basic and acidic residues" evidence="1">
    <location>
        <begin position="267"/>
        <end position="280"/>
    </location>
</feature>
<gene>
    <name evidence="2" type="ORF">UY48_C0012G0008</name>
</gene>
<evidence type="ECO:0000256" key="1">
    <source>
        <dbReference type="SAM" id="MobiDB-lite"/>
    </source>
</evidence>
<proteinExistence type="predicted"/>
<organism evidence="2 3">
    <name type="scientific">Candidatus Gottesmanbacteria bacterium GW2011_GWB1_49_7</name>
    <dbReference type="NCBI Taxonomy" id="1618448"/>
    <lineage>
        <taxon>Bacteria</taxon>
        <taxon>Candidatus Gottesmaniibacteriota</taxon>
    </lineage>
</organism>
<evidence type="ECO:0000313" key="2">
    <source>
        <dbReference type="EMBL" id="KKW12461.1"/>
    </source>
</evidence>
<evidence type="ECO:0000313" key="3">
    <source>
        <dbReference type="Proteomes" id="UP000034588"/>
    </source>
</evidence>
<feature type="region of interest" description="Disordered" evidence="1">
    <location>
        <begin position="243"/>
        <end position="294"/>
    </location>
</feature>
<name>A0A0G1W143_9BACT</name>
<accession>A0A0G1W143</accession>
<dbReference type="AlphaFoldDB" id="A0A0G1W143"/>